<feature type="transmembrane region" description="Helical" evidence="6">
    <location>
        <begin position="183"/>
        <end position="207"/>
    </location>
</feature>
<feature type="transmembrane region" description="Helical" evidence="6">
    <location>
        <begin position="251"/>
        <end position="272"/>
    </location>
</feature>
<name>A0A814KVY0_9BILA</name>
<dbReference type="PANTHER" id="PTHR30213">
    <property type="entry name" value="INNER MEMBRANE PROTEIN YHJD"/>
    <property type="match status" value="1"/>
</dbReference>
<evidence type="ECO:0000313" key="7">
    <source>
        <dbReference type="EMBL" id="CAF0745084.1"/>
    </source>
</evidence>
<evidence type="ECO:0000313" key="9">
    <source>
        <dbReference type="Proteomes" id="UP000663832"/>
    </source>
</evidence>
<dbReference type="PANTHER" id="PTHR30213:SF0">
    <property type="entry name" value="UPF0761 MEMBRANE PROTEIN YIHY"/>
    <property type="match status" value="1"/>
</dbReference>
<gene>
    <name evidence="7" type="ORF">BJG266_LOCUS2089</name>
    <name evidence="8" type="ORF">QVE165_LOCUS17974</name>
</gene>
<dbReference type="Pfam" id="PF03631">
    <property type="entry name" value="Virul_fac_BrkB"/>
    <property type="match status" value="1"/>
</dbReference>
<evidence type="ECO:0000256" key="1">
    <source>
        <dbReference type="ARBA" id="ARBA00004651"/>
    </source>
</evidence>
<dbReference type="Proteomes" id="UP000663832">
    <property type="component" value="Unassembled WGS sequence"/>
</dbReference>
<dbReference type="OrthoDB" id="10045876at2759"/>
<dbReference type="PIRSF" id="PIRSF035875">
    <property type="entry name" value="RNase_BN"/>
    <property type="match status" value="1"/>
</dbReference>
<protein>
    <recommendedName>
        <fullName evidence="10">YihY/virulence factor BrkB family protein</fullName>
    </recommendedName>
</protein>
<evidence type="ECO:0000256" key="2">
    <source>
        <dbReference type="ARBA" id="ARBA00022475"/>
    </source>
</evidence>
<comment type="subcellular location">
    <subcellularLocation>
        <location evidence="1">Cell membrane</location>
        <topology evidence="1">Multi-pass membrane protein</topology>
    </subcellularLocation>
</comment>
<reference evidence="8" key="1">
    <citation type="submission" date="2021-02" db="EMBL/GenBank/DDBJ databases">
        <authorList>
            <person name="Nowell W R."/>
        </authorList>
    </citation>
    <scope>NUCLEOTIDE SEQUENCE</scope>
</reference>
<keyword evidence="9" id="KW-1185">Reference proteome</keyword>
<dbReference type="EMBL" id="CAJNOM010000105">
    <property type="protein sequence ID" value="CAF1057612.1"/>
    <property type="molecule type" value="Genomic_DNA"/>
</dbReference>
<evidence type="ECO:0000313" key="8">
    <source>
        <dbReference type="EMBL" id="CAF1057612.1"/>
    </source>
</evidence>
<dbReference type="Proteomes" id="UP000663877">
    <property type="component" value="Unassembled WGS sequence"/>
</dbReference>
<keyword evidence="3 6" id="KW-0812">Transmembrane</keyword>
<accession>A0A814KVY0</accession>
<dbReference type="EMBL" id="CAJNOI010000005">
    <property type="protein sequence ID" value="CAF0745084.1"/>
    <property type="molecule type" value="Genomic_DNA"/>
</dbReference>
<evidence type="ECO:0000256" key="4">
    <source>
        <dbReference type="ARBA" id="ARBA00022989"/>
    </source>
</evidence>
<feature type="transmembrane region" description="Helical" evidence="6">
    <location>
        <begin position="145"/>
        <end position="163"/>
    </location>
</feature>
<keyword evidence="5 6" id="KW-0472">Membrane</keyword>
<evidence type="ECO:0000256" key="5">
    <source>
        <dbReference type="ARBA" id="ARBA00023136"/>
    </source>
</evidence>
<dbReference type="GO" id="GO:0005886">
    <property type="term" value="C:plasma membrane"/>
    <property type="evidence" value="ECO:0007669"/>
    <property type="project" value="UniProtKB-SubCell"/>
</dbReference>
<dbReference type="AlphaFoldDB" id="A0A814KVY0"/>
<evidence type="ECO:0000256" key="3">
    <source>
        <dbReference type="ARBA" id="ARBA00022692"/>
    </source>
</evidence>
<sequence length="311" mass="35363">MESIVTQTRLFQYAKKETTPYRLFIQKCKYDWALVFSGMLAFNLLIALLPMAITLFGISGLVLDNHPELRNRIRQKLINAFPPMAKDGVRTIIQMAFKRLHKDAGIILAFGILFGIIGSSRLFISIDRTLTIIYRVEERNFVRKYVLGIGMLVLFLVLIPIMIFASSAPSILLNFIPNTGGRFVTYIVGLVTSLCVSFILFEIIYLLVPNRKITFKNTWCGAIFSAGCLEIFMLLFPLYIKKFMSSYTGQIGFAIILLLFLFYAAVIFIIGAQINAFFFEHIQPLPVSLGSFVSTLAHEYHEREAREPLNI</sequence>
<feature type="transmembrane region" description="Helical" evidence="6">
    <location>
        <begin position="104"/>
        <end position="124"/>
    </location>
</feature>
<dbReference type="InterPro" id="IPR017039">
    <property type="entry name" value="Virul_fac_BrkB"/>
</dbReference>
<evidence type="ECO:0008006" key="10">
    <source>
        <dbReference type="Google" id="ProtNLM"/>
    </source>
</evidence>
<evidence type="ECO:0000256" key="6">
    <source>
        <dbReference type="SAM" id="Phobius"/>
    </source>
</evidence>
<comment type="caution">
    <text evidence="8">The sequence shown here is derived from an EMBL/GenBank/DDBJ whole genome shotgun (WGS) entry which is preliminary data.</text>
</comment>
<keyword evidence="2" id="KW-1003">Cell membrane</keyword>
<feature type="transmembrane region" description="Helical" evidence="6">
    <location>
        <begin position="219"/>
        <end position="239"/>
    </location>
</feature>
<keyword evidence="4 6" id="KW-1133">Transmembrane helix</keyword>
<proteinExistence type="predicted"/>
<organism evidence="8 9">
    <name type="scientific">Adineta steineri</name>
    <dbReference type="NCBI Taxonomy" id="433720"/>
    <lineage>
        <taxon>Eukaryota</taxon>
        <taxon>Metazoa</taxon>
        <taxon>Spiralia</taxon>
        <taxon>Gnathifera</taxon>
        <taxon>Rotifera</taxon>
        <taxon>Eurotatoria</taxon>
        <taxon>Bdelloidea</taxon>
        <taxon>Adinetida</taxon>
        <taxon>Adinetidae</taxon>
        <taxon>Adineta</taxon>
    </lineage>
</organism>
<feature type="transmembrane region" description="Helical" evidence="6">
    <location>
        <begin position="32"/>
        <end position="58"/>
    </location>
</feature>